<reference evidence="1" key="1">
    <citation type="journal article" date="2023" name="Mol. Phylogenet. Evol.">
        <title>Genome-scale phylogeny and comparative genomics of the fungal order Sordariales.</title>
        <authorList>
            <person name="Hensen N."/>
            <person name="Bonometti L."/>
            <person name="Westerberg I."/>
            <person name="Brannstrom I.O."/>
            <person name="Guillou S."/>
            <person name="Cros-Aarteil S."/>
            <person name="Calhoun S."/>
            <person name="Haridas S."/>
            <person name="Kuo A."/>
            <person name="Mondo S."/>
            <person name="Pangilinan J."/>
            <person name="Riley R."/>
            <person name="LaButti K."/>
            <person name="Andreopoulos B."/>
            <person name="Lipzen A."/>
            <person name="Chen C."/>
            <person name="Yan M."/>
            <person name="Daum C."/>
            <person name="Ng V."/>
            <person name="Clum A."/>
            <person name="Steindorff A."/>
            <person name="Ohm R.A."/>
            <person name="Martin F."/>
            <person name="Silar P."/>
            <person name="Natvig D.O."/>
            <person name="Lalanne C."/>
            <person name="Gautier V."/>
            <person name="Ament-Velasquez S.L."/>
            <person name="Kruys A."/>
            <person name="Hutchinson M.I."/>
            <person name="Powell A.J."/>
            <person name="Barry K."/>
            <person name="Miller A.N."/>
            <person name="Grigoriev I.V."/>
            <person name="Debuchy R."/>
            <person name="Gladieux P."/>
            <person name="Hiltunen Thoren M."/>
            <person name="Johannesson H."/>
        </authorList>
    </citation>
    <scope>NUCLEOTIDE SEQUENCE</scope>
    <source>
        <strain evidence="1">CBS 626.80</strain>
    </source>
</reference>
<dbReference type="Proteomes" id="UP001303222">
    <property type="component" value="Unassembled WGS sequence"/>
</dbReference>
<organism evidence="1 2">
    <name type="scientific">Pseudoneurospora amorphoporcata</name>
    <dbReference type="NCBI Taxonomy" id="241081"/>
    <lineage>
        <taxon>Eukaryota</taxon>
        <taxon>Fungi</taxon>
        <taxon>Dikarya</taxon>
        <taxon>Ascomycota</taxon>
        <taxon>Pezizomycotina</taxon>
        <taxon>Sordariomycetes</taxon>
        <taxon>Sordariomycetidae</taxon>
        <taxon>Sordariales</taxon>
        <taxon>Sordariaceae</taxon>
        <taxon>Pseudoneurospora</taxon>
    </lineage>
</organism>
<gene>
    <name evidence="1" type="ORF">QBC32DRAFT_13963</name>
</gene>
<proteinExistence type="predicted"/>
<reference evidence="1" key="2">
    <citation type="submission" date="2023-06" db="EMBL/GenBank/DDBJ databases">
        <authorList>
            <consortium name="Lawrence Berkeley National Laboratory"/>
            <person name="Mondo S.J."/>
            <person name="Hensen N."/>
            <person name="Bonometti L."/>
            <person name="Westerberg I."/>
            <person name="Brannstrom I.O."/>
            <person name="Guillou S."/>
            <person name="Cros-Aarteil S."/>
            <person name="Calhoun S."/>
            <person name="Haridas S."/>
            <person name="Kuo A."/>
            <person name="Pangilinan J."/>
            <person name="Riley R."/>
            <person name="Labutti K."/>
            <person name="Andreopoulos B."/>
            <person name="Lipzen A."/>
            <person name="Chen C."/>
            <person name="Yanf M."/>
            <person name="Daum C."/>
            <person name="Ng V."/>
            <person name="Clum A."/>
            <person name="Steindorff A."/>
            <person name="Ohm R."/>
            <person name="Martin F."/>
            <person name="Silar P."/>
            <person name="Natvig D."/>
            <person name="Lalanne C."/>
            <person name="Gautier V."/>
            <person name="Ament-Velasquez S.L."/>
            <person name="Kruys A."/>
            <person name="Hutchinson M.I."/>
            <person name="Powell A.J."/>
            <person name="Barry K."/>
            <person name="Miller A.N."/>
            <person name="Grigoriev I.V."/>
            <person name="Debuchy R."/>
            <person name="Gladieux P."/>
            <person name="Thoren M.H."/>
            <person name="Johannesson H."/>
        </authorList>
    </citation>
    <scope>NUCLEOTIDE SEQUENCE</scope>
    <source>
        <strain evidence="1">CBS 626.80</strain>
    </source>
</reference>
<dbReference type="PANTHER" id="PTHR38846:SF1">
    <property type="entry name" value="C3H1-TYPE DOMAIN-CONTAINING PROTEIN"/>
    <property type="match status" value="1"/>
</dbReference>
<dbReference type="EMBL" id="MU859176">
    <property type="protein sequence ID" value="KAK3950470.1"/>
    <property type="molecule type" value="Genomic_DNA"/>
</dbReference>
<name>A0AAN6NQZ6_9PEZI</name>
<protein>
    <submittedName>
        <fullName evidence="1">Uncharacterized protein</fullName>
    </submittedName>
</protein>
<evidence type="ECO:0000313" key="1">
    <source>
        <dbReference type="EMBL" id="KAK3950470.1"/>
    </source>
</evidence>
<keyword evidence="2" id="KW-1185">Reference proteome</keyword>
<sequence>MGKKKNKSSTIAADFARYFGENKLENWQRLCRDIGIHQELPSITRCRKVLKSVHVNIFDLLDAVRQGTTPQRFQNSYLLAQYSVASNKIFPKRFAKDDGGPVKVLLRLFF</sequence>
<accession>A0AAN6NQZ6</accession>
<comment type="caution">
    <text evidence="1">The sequence shown here is derived from an EMBL/GenBank/DDBJ whole genome shotgun (WGS) entry which is preliminary data.</text>
</comment>
<dbReference type="AlphaFoldDB" id="A0AAN6NQZ6"/>
<evidence type="ECO:0000313" key="2">
    <source>
        <dbReference type="Proteomes" id="UP001303222"/>
    </source>
</evidence>
<dbReference type="PANTHER" id="PTHR38846">
    <property type="entry name" value="C3H1-TYPE DOMAIN-CONTAINING PROTEIN"/>
    <property type="match status" value="1"/>
</dbReference>